<feature type="compositionally biased region" description="Low complexity" evidence="1">
    <location>
        <begin position="45"/>
        <end position="54"/>
    </location>
</feature>
<evidence type="ECO:0000313" key="3">
    <source>
        <dbReference type="EMBL" id="SPC83323.1"/>
    </source>
</evidence>
<feature type="signal peptide" evidence="2">
    <location>
        <begin position="1"/>
        <end position="15"/>
    </location>
</feature>
<feature type="chain" id="PRO_5014835085" evidence="2">
    <location>
        <begin position="16"/>
        <end position="54"/>
    </location>
</feature>
<proteinExistence type="predicted"/>
<organism evidence="3">
    <name type="scientific">Fagus sylvatica</name>
    <name type="common">Beechnut</name>
    <dbReference type="NCBI Taxonomy" id="28930"/>
    <lineage>
        <taxon>Eukaryota</taxon>
        <taxon>Viridiplantae</taxon>
        <taxon>Streptophyta</taxon>
        <taxon>Embryophyta</taxon>
        <taxon>Tracheophyta</taxon>
        <taxon>Spermatophyta</taxon>
        <taxon>Magnoliopsida</taxon>
        <taxon>eudicotyledons</taxon>
        <taxon>Gunneridae</taxon>
        <taxon>Pentapetalae</taxon>
        <taxon>rosids</taxon>
        <taxon>fabids</taxon>
        <taxon>Fagales</taxon>
        <taxon>Fagaceae</taxon>
        <taxon>Fagus</taxon>
    </lineage>
</organism>
<reference evidence="3" key="1">
    <citation type="submission" date="2018-02" db="EMBL/GenBank/DDBJ databases">
        <authorList>
            <person name="Cohen D.B."/>
            <person name="Kent A.D."/>
        </authorList>
    </citation>
    <scope>NUCLEOTIDE SEQUENCE</scope>
</reference>
<feature type="region of interest" description="Disordered" evidence="1">
    <location>
        <begin position="33"/>
        <end position="54"/>
    </location>
</feature>
<evidence type="ECO:0000256" key="2">
    <source>
        <dbReference type="SAM" id="SignalP"/>
    </source>
</evidence>
<gene>
    <name evidence="3" type="ORF">FSB_LOCUS11205</name>
</gene>
<evidence type="ECO:0000256" key="1">
    <source>
        <dbReference type="SAM" id="MobiDB-lite"/>
    </source>
</evidence>
<protein>
    <submittedName>
        <fullName evidence="3">Uncharacterized protein</fullName>
    </submittedName>
</protein>
<sequence length="54" mass="5799">MMSLLCLCLCSLSLSFPSLPHWHSLPSLTPPPQITRSHTVAAPKQSISPSPSQS</sequence>
<keyword evidence="2" id="KW-0732">Signal</keyword>
<dbReference type="EMBL" id="OIVN01000637">
    <property type="protein sequence ID" value="SPC83323.1"/>
    <property type="molecule type" value="Genomic_DNA"/>
</dbReference>
<name>A0A2N9F840_FAGSY</name>
<accession>A0A2N9F840</accession>
<dbReference type="AlphaFoldDB" id="A0A2N9F840"/>